<sequence length="131" mass="15355">MPEIKGKEKLLSFVVGKRLGHHREWGRGMFAFSIFGEEEEYIETSGGEKIYTSGIFRRDNVTGTLKYYREPYYCPYNPRTVPQQTNRQKMTDAVAAWQLLTDLQKAVYNKRSIGKRMSGYNLFLKQYLLSH</sequence>
<evidence type="ECO:0000313" key="1">
    <source>
        <dbReference type="EMBL" id="KKL54954.1"/>
    </source>
</evidence>
<accession>A0A0F9D066</accession>
<name>A0A0F9D066_9ZZZZ</name>
<organism evidence="1">
    <name type="scientific">marine sediment metagenome</name>
    <dbReference type="NCBI Taxonomy" id="412755"/>
    <lineage>
        <taxon>unclassified sequences</taxon>
        <taxon>metagenomes</taxon>
        <taxon>ecological metagenomes</taxon>
    </lineage>
</organism>
<dbReference type="AlphaFoldDB" id="A0A0F9D066"/>
<gene>
    <name evidence="1" type="ORF">LCGC14_2260250</name>
</gene>
<proteinExistence type="predicted"/>
<protein>
    <submittedName>
        <fullName evidence="1">Uncharacterized protein</fullName>
    </submittedName>
</protein>
<reference evidence="1" key="1">
    <citation type="journal article" date="2015" name="Nature">
        <title>Complex archaea that bridge the gap between prokaryotes and eukaryotes.</title>
        <authorList>
            <person name="Spang A."/>
            <person name="Saw J.H."/>
            <person name="Jorgensen S.L."/>
            <person name="Zaremba-Niedzwiedzka K."/>
            <person name="Martijn J."/>
            <person name="Lind A.E."/>
            <person name="van Eijk R."/>
            <person name="Schleper C."/>
            <person name="Guy L."/>
            <person name="Ettema T.J."/>
        </authorList>
    </citation>
    <scope>NUCLEOTIDE SEQUENCE</scope>
</reference>
<comment type="caution">
    <text evidence="1">The sequence shown here is derived from an EMBL/GenBank/DDBJ whole genome shotgun (WGS) entry which is preliminary data.</text>
</comment>
<dbReference type="EMBL" id="LAZR01031013">
    <property type="protein sequence ID" value="KKL54954.1"/>
    <property type="molecule type" value="Genomic_DNA"/>
</dbReference>